<dbReference type="AlphaFoldDB" id="A0A9P9WEX4"/>
<evidence type="ECO:0000313" key="2">
    <source>
        <dbReference type="Proteomes" id="UP000829685"/>
    </source>
</evidence>
<gene>
    <name evidence="1" type="ORF">JX265_010232</name>
</gene>
<accession>A0A9P9WEX4</accession>
<comment type="caution">
    <text evidence="1">The sequence shown here is derived from an EMBL/GenBank/DDBJ whole genome shotgun (WGS) entry which is preliminary data.</text>
</comment>
<proteinExistence type="predicted"/>
<dbReference type="EMBL" id="JAFIMR010000033">
    <property type="protein sequence ID" value="KAI1859783.1"/>
    <property type="molecule type" value="Genomic_DNA"/>
</dbReference>
<protein>
    <submittedName>
        <fullName evidence="1">Uncharacterized protein</fullName>
    </submittedName>
</protein>
<evidence type="ECO:0000313" key="1">
    <source>
        <dbReference type="EMBL" id="KAI1859783.1"/>
    </source>
</evidence>
<dbReference type="Proteomes" id="UP000829685">
    <property type="component" value="Unassembled WGS sequence"/>
</dbReference>
<keyword evidence="2" id="KW-1185">Reference proteome</keyword>
<organism evidence="1 2">
    <name type="scientific">Neoarthrinium moseri</name>
    <dbReference type="NCBI Taxonomy" id="1658444"/>
    <lineage>
        <taxon>Eukaryota</taxon>
        <taxon>Fungi</taxon>
        <taxon>Dikarya</taxon>
        <taxon>Ascomycota</taxon>
        <taxon>Pezizomycotina</taxon>
        <taxon>Sordariomycetes</taxon>
        <taxon>Xylariomycetidae</taxon>
        <taxon>Amphisphaeriales</taxon>
        <taxon>Apiosporaceae</taxon>
        <taxon>Neoarthrinium</taxon>
    </lineage>
</organism>
<sequence>MYAESYADLSTEKAKKRLDEVIKEWRSFTDLMEYRLRFGGDVEDRWRVDGRLAGTISGLQKRLGGEHRDLNDVHDEWIKEAGKKYDALKAEGNKGGEVKK</sequence>
<reference evidence="1" key="1">
    <citation type="submission" date="2021-03" db="EMBL/GenBank/DDBJ databases">
        <title>Revisited historic fungal species revealed as producer of novel bioactive compounds through whole genome sequencing and comparative genomics.</title>
        <authorList>
            <person name="Vignolle G.A."/>
            <person name="Hochenegger N."/>
            <person name="Mach R.L."/>
            <person name="Mach-Aigner A.R."/>
            <person name="Javad Rahimi M."/>
            <person name="Salim K.A."/>
            <person name="Chan C.M."/>
            <person name="Lim L.B.L."/>
            <person name="Cai F."/>
            <person name="Druzhinina I.S."/>
            <person name="U'Ren J.M."/>
            <person name="Derntl C."/>
        </authorList>
    </citation>
    <scope>NUCLEOTIDE SEQUENCE</scope>
    <source>
        <strain evidence="1">TUCIM 5799</strain>
    </source>
</reference>
<name>A0A9P9WEX4_9PEZI</name>